<name>A0A1N6WKL3_9ACTN</name>
<evidence type="ECO:0000313" key="2">
    <source>
        <dbReference type="EMBL" id="SIQ90619.1"/>
    </source>
</evidence>
<feature type="domain" description="ATP-grasp" evidence="1">
    <location>
        <begin position="130"/>
        <end position="278"/>
    </location>
</feature>
<dbReference type="Proteomes" id="UP000186004">
    <property type="component" value="Unassembled WGS sequence"/>
</dbReference>
<dbReference type="RefSeq" id="WP_076469990.1">
    <property type="nucleotide sequence ID" value="NZ_FTNF01000005.1"/>
</dbReference>
<proteinExistence type="predicted"/>
<sequence>MLLLVPSDPLRPRRPDEHFAAEARAAREAGLTVAVVDHDGLARGEEPERAVPSLPVGETAVYRGWMLTSDRYAALAQLLAERGVTARTSAEQYRRAHELPGWYPALAPVTPRSVWTTGPGRADFDRARLELGAGPAVLRDYVKSAKHHWDEAAFIPDIADADHAWRVASRMRQLRDDDFVGGFVLREFESFTSAEVRTWWVEGRCVLVGPHPDTPEARPTGRLDLDWLAPFVGAVALPFVTVDLALRADGVWRVVELGDGQVSDRPAGVAPAEIIAALAGGEAAVRA</sequence>
<dbReference type="InterPro" id="IPR025643">
    <property type="entry name" value="R2K_3"/>
</dbReference>
<organism evidence="2 3">
    <name type="scientific">Micromonospora avicenniae</name>
    <dbReference type="NCBI Taxonomy" id="1198245"/>
    <lineage>
        <taxon>Bacteria</taxon>
        <taxon>Bacillati</taxon>
        <taxon>Actinomycetota</taxon>
        <taxon>Actinomycetes</taxon>
        <taxon>Micromonosporales</taxon>
        <taxon>Micromonosporaceae</taxon>
        <taxon>Micromonospora</taxon>
    </lineage>
</organism>
<dbReference type="AlphaFoldDB" id="A0A1N6WKL3"/>
<reference evidence="2 3" key="1">
    <citation type="submission" date="2017-01" db="EMBL/GenBank/DDBJ databases">
        <authorList>
            <person name="Mah S.A."/>
            <person name="Swanson W.J."/>
            <person name="Moy G.W."/>
            <person name="Vacquier V.D."/>
        </authorList>
    </citation>
    <scope>NUCLEOTIDE SEQUENCE [LARGE SCALE GENOMIC DNA]</scope>
    <source>
        <strain evidence="2 3">DSM 45758</strain>
    </source>
</reference>
<evidence type="ECO:0000259" key="1">
    <source>
        <dbReference type="Pfam" id="PF14243"/>
    </source>
</evidence>
<dbReference type="Pfam" id="PF14243">
    <property type="entry name" value="R2K_3"/>
    <property type="match status" value="1"/>
</dbReference>
<dbReference type="OrthoDB" id="5355744at2"/>
<gene>
    <name evidence="2" type="ORF">SAMN05444858_10514</name>
</gene>
<dbReference type="EMBL" id="FTNF01000005">
    <property type="protein sequence ID" value="SIQ90619.1"/>
    <property type="molecule type" value="Genomic_DNA"/>
</dbReference>
<dbReference type="STRING" id="1198245.SAMN05444858_10514"/>
<accession>A0A1N6WKL3</accession>
<protein>
    <recommendedName>
        <fullName evidence="1">ATP-grasp domain-containing protein</fullName>
    </recommendedName>
</protein>
<evidence type="ECO:0000313" key="3">
    <source>
        <dbReference type="Proteomes" id="UP000186004"/>
    </source>
</evidence>
<keyword evidence="3" id="KW-1185">Reference proteome</keyword>